<dbReference type="Pfam" id="PF03816">
    <property type="entry name" value="LytR_cpsA_psr"/>
    <property type="match status" value="1"/>
</dbReference>
<evidence type="ECO:0000259" key="4">
    <source>
        <dbReference type="Pfam" id="PF03816"/>
    </source>
</evidence>
<dbReference type="Pfam" id="PF13399">
    <property type="entry name" value="LytR_C"/>
    <property type="match status" value="1"/>
</dbReference>
<dbReference type="InterPro" id="IPR027381">
    <property type="entry name" value="LytR/CpsA/Psr_C"/>
</dbReference>
<protein>
    <submittedName>
        <fullName evidence="6">LCP family protein</fullName>
    </submittedName>
</protein>
<comment type="similarity">
    <text evidence="1">Belongs to the LytR/CpsA/Psr (LCP) family.</text>
</comment>
<keyword evidence="7" id="KW-1185">Reference proteome</keyword>
<gene>
    <name evidence="6" type="ORF">M6D93_14815</name>
</gene>
<dbReference type="PANTHER" id="PTHR33392:SF6">
    <property type="entry name" value="POLYISOPRENYL-TEICHOIC ACID--PEPTIDOGLYCAN TEICHOIC ACID TRANSFERASE TAGU"/>
    <property type="match status" value="1"/>
</dbReference>
<feature type="region of interest" description="Disordered" evidence="2">
    <location>
        <begin position="527"/>
        <end position="565"/>
    </location>
</feature>
<sequence length="565" mass="58739">MPSNYDPGTGGRNPGSGASRGDLPPELDPRRGRRPGSPSGNRPSDLPPGLDPRGRGSNTRSARRAAGGAGTRSTLAGVGIGVQIVAALLSLTVLVGSGWAWATYRSFRSNLNTVNAIPGDTNAAKNNIDGKDQNILIVGNDDRDSATPTELKQLGTTKDGGSYNTDTMMLMHVPANGSKATVISFPRDSYVSIPGHGMNKLNAAYPLGVNDGNGDKAKGAQLLVKTIENLTNLKIDHYVQVDLLGFYRISNAIGGVTVCMNHAVGPATFTGQTGSYIDSGYENGVFVKSYSGIDLKKGNNTIKGLQALAFVRQRHGLPNGDLDRIKRQQYFLSAVFRKMASAGTLLNPFKLQSLLRAVTSSLTMDSGLDPLKLAQQLQNLQAGNVKFTTIPTNGFNDNTPVGSVVVVNTSAMSDFIDSLMGTDAASALKKATAADPLTVTVSVANDTNSNDGIESKNAAALRALGFKTTLPSATSDVLAKTTIRYPSGMESQAKAVQAQVPTAVMERTGTAKGVELLLGNNGVQVKSLTPKSSSSSTAPAPSTSTSTSSSTATTVTTAADAGCIN</sequence>
<keyword evidence="3" id="KW-1133">Transmembrane helix</keyword>
<feature type="region of interest" description="Disordered" evidence="2">
    <location>
        <begin position="1"/>
        <end position="73"/>
    </location>
</feature>
<evidence type="ECO:0000256" key="3">
    <source>
        <dbReference type="SAM" id="Phobius"/>
    </source>
</evidence>
<dbReference type="Gene3D" id="3.30.70.2390">
    <property type="match status" value="1"/>
</dbReference>
<dbReference type="InterPro" id="IPR050922">
    <property type="entry name" value="LytR/CpsA/Psr_CW_biosynth"/>
</dbReference>
<dbReference type="EMBL" id="CP097332">
    <property type="protein sequence ID" value="UQX87563.1"/>
    <property type="molecule type" value="Genomic_DNA"/>
</dbReference>
<keyword evidence="3" id="KW-0472">Membrane</keyword>
<feature type="compositionally biased region" description="Low complexity" evidence="2">
    <location>
        <begin position="529"/>
        <end position="559"/>
    </location>
</feature>
<feature type="transmembrane region" description="Helical" evidence="3">
    <location>
        <begin position="80"/>
        <end position="102"/>
    </location>
</feature>
<feature type="domain" description="LytR/CpsA/Psr regulator C-terminal" evidence="5">
    <location>
        <begin position="438"/>
        <end position="520"/>
    </location>
</feature>
<dbReference type="InterPro" id="IPR004474">
    <property type="entry name" value="LytR_CpsA_psr"/>
</dbReference>
<feature type="compositionally biased region" description="Low complexity" evidence="2">
    <location>
        <begin position="55"/>
        <end position="73"/>
    </location>
</feature>
<dbReference type="NCBIfam" id="TIGR00350">
    <property type="entry name" value="lytR_cpsA_psr"/>
    <property type="match status" value="1"/>
</dbReference>
<accession>A0ABY4QVT9</accession>
<reference evidence="6" key="1">
    <citation type="journal article" date="2018" name="Int. J. Syst. Evol. Microbiol.">
        <title>Jatrophihabitans telluris sp. nov., isolated from sediment soil of lava forest wetlands and the emended description of the genus Jatrophihabitans.</title>
        <authorList>
            <person name="Lee K.C."/>
            <person name="Suh M.K."/>
            <person name="Eom M.K."/>
            <person name="Kim K.K."/>
            <person name="Kim J.S."/>
            <person name="Kim D.S."/>
            <person name="Ko S.H."/>
            <person name="Shin Y.K."/>
            <person name="Lee J.S."/>
        </authorList>
    </citation>
    <scope>NUCLEOTIDE SEQUENCE</scope>
    <source>
        <strain evidence="6">N237</strain>
    </source>
</reference>
<feature type="compositionally biased region" description="Low complexity" evidence="2">
    <location>
        <begin position="35"/>
        <end position="44"/>
    </location>
</feature>
<evidence type="ECO:0000313" key="7">
    <source>
        <dbReference type="Proteomes" id="UP001056336"/>
    </source>
</evidence>
<organism evidence="6 7">
    <name type="scientific">Jatrophihabitans telluris</name>
    <dbReference type="NCBI Taxonomy" id="2038343"/>
    <lineage>
        <taxon>Bacteria</taxon>
        <taxon>Bacillati</taxon>
        <taxon>Actinomycetota</taxon>
        <taxon>Actinomycetes</taxon>
        <taxon>Jatrophihabitantales</taxon>
        <taxon>Jatrophihabitantaceae</taxon>
        <taxon>Jatrophihabitans</taxon>
    </lineage>
</organism>
<dbReference type="PANTHER" id="PTHR33392">
    <property type="entry name" value="POLYISOPRENYL-TEICHOIC ACID--PEPTIDOGLYCAN TEICHOIC ACID TRANSFERASE TAGU"/>
    <property type="match status" value="1"/>
</dbReference>
<feature type="domain" description="Cell envelope-related transcriptional attenuator" evidence="4">
    <location>
        <begin position="164"/>
        <end position="340"/>
    </location>
</feature>
<evidence type="ECO:0000256" key="1">
    <source>
        <dbReference type="ARBA" id="ARBA00006068"/>
    </source>
</evidence>
<dbReference type="RefSeq" id="WP_249770205.1">
    <property type="nucleotide sequence ID" value="NZ_CP097332.1"/>
</dbReference>
<dbReference type="Gene3D" id="3.40.630.190">
    <property type="entry name" value="LCP protein"/>
    <property type="match status" value="1"/>
</dbReference>
<proteinExistence type="inferred from homology"/>
<keyword evidence="3" id="KW-0812">Transmembrane</keyword>
<dbReference type="Proteomes" id="UP001056336">
    <property type="component" value="Chromosome"/>
</dbReference>
<name>A0ABY4QVT9_9ACTN</name>
<evidence type="ECO:0000259" key="5">
    <source>
        <dbReference type="Pfam" id="PF13399"/>
    </source>
</evidence>
<evidence type="ECO:0000313" key="6">
    <source>
        <dbReference type="EMBL" id="UQX87563.1"/>
    </source>
</evidence>
<reference evidence="6" key="2">
    <citation type="submission" date="2022-05" db="EMBL/GenBank/DDBJ databases">
        <authorList>
            <person name="Kim J.-S."/>
            <person name="Lee K."/>
            <person name="Suh M."/>
            <person name="Eom M."/>
            <person name="Kim J.-S."/>
            <person name="Kim D.-S."/>
            <person name="Ko S.-H."/>
            <person name="Shin Y."/>
            <person name="Lee J.-S."/>
        </authorList>
    </citation>
    <scope>NUCLEOTIDE SEQUENCE</scope>
    <source>
        <strain evidence="6">N237</strain>
    </source>
</reference>
<evidence type="ECO:0000256" key="2">
    <source>
        <dbReference type="SAM" id="MobiDB-lite"/>
    </source>
</evidence>